<gene>
    <name evidence="1" type="ORF">L195_g041358</name>
</gene>
<dbReference type="EMBL" id="ASHM01048378">
    <property type="protein sequence ID" value="PNX85290.1"/>
    <property type="molecule type" value="Genomic_DNA"/>
</dbReference>
<reference evidence="1 2" key="2">
    <citation type="journal article" date="2017" name="Front. Plant Sci.">
        <title>Gene Classification and Mining of Molecular Markers Useful in Red Clover (Trifolium pratense) Breeding.</title>
        <authorList>
            <person name="Istvanek J."/>
            <person name="Dluhosova J."/>
            <person name="Dluhos P."/>
            <person name="Patkova L."/>
            <person name="Nedelnik J."/>
            <person name="Repkova J."/>
        </authorList>
    </citation>
    <scope>NUCLEOTIDE SEQUENCE [LARGE SCALE GENOMIC DNA]</scope>
    <source>
        <strain evidence="2">cv. Tatra</strain>
        <tissue evidence="1">Young leaves</tissue>
    </source>
</reference>
<dbReference type="PANTHER" id="PTHR34145">
    <property type="entry name" value="OS02G0105600 PROTEIN"/>
    <property type="match status" value="1"/>
</dbReference>
<reference evidence="1 2" key="1">
    <citation type="journal article" date="2014" name="Am. J. Bot.">
        <title>Genome assembly and annotation for red clover (Trifolium pratense; Fabaceae).</title>
        <authorList>
            <person name="Istvanek J."/>
            <person name="Jaros M."/>
            <person name="Krenek A."/>
            <person name="Repkova J."/>
        </authorList>
    </citation>
    <scope>NUCLEOTIDE SEQUENCE [LARGE SCALE GENOMIC DNA]</scope>
    <source>
        <strain evidence="2">cv. Tatra</strain>
        <tissue evidence="1">Young leaves</tissue>
    </source>
</reference>
<dbReference type="Proteomes" id="UP000236291">
    <property type="component" value="Unassembled WGS sequence"/>
</dbReference>
<dbReference type="InterPro" id="IPR053772">
    <property type="entry name" value="At1g61320/At1g61330-like"/>
</dbReference>
<evidence type="ECO:0000313" key="1">
    <source>
        <dbReference type="EMBL" id="PNX85290.1"/>
    </source>
</evidence>
<protein>
    <submittedName>
        <fullName evidence="1">FBD-associated F-box protein</fullName>
    </submittedName>
</protein>
<dbReference type="PANTHER" id="PTHR34145:SF28">
    <property type="entry name" value="F-BOX DOMAIN-CONTAINING PROTEIN"/>
    <property type="match status" value="1"/>
</dbReference>
<proteinExistence type="predicted"/>
<organism evidence="1 2">
    <name type="scientific">Trifolium pratense</name>
    <name type="common">Red clover</name>
    <dbReference type="NCBI Taxonomy" id="57577"/>
    <lineage>
        <taxon>Eukaryota</taxon>
        <taxon>Viridiplantae</taxon>
        <taxon>Streptophyta</taxon>
        <taxon>Embryophyta</taxon>
        <taxon>Tracheophyta</taxon>
        <taxon>Spermatophyta</taxon>
        <taxon>Magnoliopsida</taxon>
        <taxon>eudicotyledons</taxon>
        <taxon>Gunneridae</taxon>
        <taxon>Pentapetalae</taxon>
        <taxon>rosids</taxon>
        <taxon>fabids</taxon>
        <taxon>Fabales</taxon>
        <taxon>Fabaceae</taxon>
        <taxon>Papilionoideae</taxon>
        <taxon>50 kb inversion clade</taxon>
        <taxon>NPAAA clade</taxon>
        <taxon>Hologalegina</taxon>
        <taxon>IRL clade</taxon>
        <taxon>Trifolieae</taxon>
        <taxon>Trifolium</taxon>
    </lineage>
</organism>
<accession>A0A2K3M3E5</accession>
<sequence length="284" mass="32002">MPLGQAFCPRSILRFHDQSLAIKEFKLKVELYKLVDNLKDVDIWLKLACECGVEVINYSLDVLVGQDQYHVLPMCVIEAKSIKKLVLKGYIKIDPTFMNHSIKFTSLRVLSLCSDDGTMEKKKSLSISGLQKLKRVDTFGIQDVSIDSGSLETLCYHCPINFNAPLKIDFDRCGNLKELWMWSVNERIDISCVRLKVLELSHCSNLKEINIDAPNLLSCGYKGSGASLPTICFLRNSSRPEVNIQVDYVDLCNLREFMQNINPNNVLTSLALSISNSSNVVSMN</sequence>
<dbReference type="Gene3D" id="3.80.10.10">
    <property type="entry name" value="Ribonuclease Inhibitor"/>
    <property type="match status" value="1"/>
</dbReference>
<comment type="caution">
    <text evidence="1">The sequence shown here is derived from an EMBL/GenBank/DDBJ whole genome shotgun (WGS) entry which is preliminary data.</text>
</comment>
<dbReference type="InterPro" id="IPR032675">
    <property type="entry name" value="LRR_dom_sf"/>
</dbReference>
<dbReference type="STRING" id="57577.A0A2K3M3E5"/>
<evidence type="ECO:0000313" key="2">
    <source>
        <dbReference type="Proteomes" id="UP000236291"/>
    </source>
</evidence>
<name>A0A2K3M3E5_TRIPR</name>
<dbReference type="SUPFAM" id="SSF52047">
    <property type="entry name" value="RNI-like"/>
    <property type="match status" value="1"/>
</dbReference>
<dbReference type="AlphaFoldDB" id="A0A2K3M3E5"/>